<proteinExistence type="predicted"/>
<dbReference type="Proteomes" id="UP001189000">
    <property type="component" value="Unassembled WGS sequence"/>
</dbReference>
<protein>
    <submittedName>
        <fullName evidence="1">Uncharacterized protein</fullName>
    </submittedName>
</protein>
<dbReference type="EMBL" id="NWGY01000013">
    <property type="protein sequence ID" value="MDV3664941.1"/>
    <property type="molecule type" value="Genomic_DNA"/>
</dbReference>
<accession>A0AAE4P1V4</accession>
<sequence>MIQKLLNLMNTIYLNHHFRFVLTYYDHNGKRQRHFVGAGQLSEYLGEKNAETVQKCANSMKRDKHTVKFRKCGQIDIYSK</sequence>
<organism evidence="1 2">
    <name type="scientific">Elizabethkingia anophelis</name>
    <dbReference type="NCBI Taxonomy" id="1117645"/>
    <lineage>
        <taxon>Bacteria</taxon>
        <taxon>Pseudomonadati</taxon>
        <taxon>Bacteroidota</taxon>
        <taxon>Flavobacteriia</taxon>
        <taxon>Flavobacteriales</taxon>
        <taxon>Weeksellaceae</taxon>
        <taxon>Elizabethkingia</taxon>
    </lineage>
</organism>
<evidence type="ECO:0000313" key="2">
    <source>
        <dbReference type="Proteomes" id="UP001189000"/>
    </source>
</evidence>
<reference evidence="1" key="1">
    <citation type="submission" date="2023-02" db="EMBL/GenBank/DDBJ databases">
        <title>Elizabethkingia anophelis draft genomes.</title>
        <authorList>
            <person name="Nicholson A.C."/>
            <person name="Whitney A.M."/>
            <person name="Humrighouse B.W."/>
            <person name="Villarma A."/>
            <person name="Bell M."/>
            <person name="Mcquiston J."/>
        </authorList>
    </citation>
    <scope>NUCLEOTIDE SEQUENCE</scope>
    <source>
        <strain evidence="1">B4955</strain>
    </source>
</reference>
<name>A0AAE4P1V4_9FLAO</name>
<evidence type="ECO:0000313" key="1">
    <source>
        <dbReference type="EMBL" id="MDV3664941.1"/>
    </source>
</evidence>
<gene>
    <name evidence="1" type="ORF">CMU51_12825</name>
</gene>
<dbReference type="AlphaFoldDB" id="A0AAE4P1V4"/>
<comment type="caution">
    <text evidence="1">The sequence shown here is derived from an EMBL/GenBank/DDBJ whole genome shotgun (WGS) entry which is preliminary data.</text>
</comment>